<name>A0A9D4U3S1_ADICA</name>
<proteinExistence type="predicted"/>
<dbReference type="EMBL" id="JABFUD020000025">
    <property type="protein sequence ID" value="KAI5059864.1"/>
    <property type="molecule type" value="Genomic_DNA"/>
</dbReference>
<evidence type="ECO:0000313" key="3">
    <source>
        <dbReference type="Proteomes" id="UP000886520"/>
    </source>
</evidence>
<comment type="caution">
    <text evidence="2">The sequence shown here is derived from an EMBL/GenBank/DDBJ whole genome shotgun (WGS) entry which is preliminary data.</text>
</comment>
<sequence length="124" mass="14304">MQRSFHTKNELALSCLTPTPQYYHFVVFNEQRARARQRERERFLQRSPQSQRCLGEEGMEDGCGEEGNAQEDGGKQREGGALGPERGRCHWAEEQAQLQLHHLHQRQRQAQRAAHAGHGRTHHA</sequence>
<dbReference type="Proteomes" id="UP000886520">
    <property type="component" value="Chromosome 25"/>
</dbReference>
<dbReference type="AlphaFoldDB" id="A0A9D4U3S1"/>
<gene>
    <name evidence="2" type="ORF">GOP47_0026183</name>
</gene>
<evidence type="ECO:0000313" key="2">
    <source>
        <dbReference type="EMBL" id="KAI5059864.1"/>
    </source>
</evidence>
<organism evidence="2 3">
    <name type="scientific">Adiantum capillus-veneris</name>
    <name type="common">Maidenhair fern</name>
    <dbReference type="NCBI Taxonomy" id="13818"/>
    <lineage>
        <taxon>Eukaryota</taxon>
        <taxon>Viridiplantae</taxon>
        <taxon>Streptophyta</taxon>
        <taxon>Embryophyta</taxon>
        <taxon>Tracheophyta</taxon>
        <taxon>Polypodiopsida</taxon>
        <taxon>Polypodiidae</taxon>
        <taxon>Polypodiales</taxon>
        <taxon>Pteridineae</taxon>
        <taxon>Pteridaceae</taxon>
        <taxon>Vittarioideae</taxon>
        <taxon>Adiantum</taxon>
    </lineage>
</organism>
<keyword evidence="3" id="KW-1185">Reference proteome</keyword>
<evidence type="ECO:0000256" key="1">
    <source>
        <dbReference type="SAM" id="MobiDB-lite"/>
    </source>
</evidence>
<accession>A0A9D4U3S1</accession>
<feature type="region of interest" description="Disordered" evidence="1">
    <location>
        <begin position="36"/>
        <end position="124"/>
    </location>
</feature>
<reference evidence="2" key="1">
    <citation type="submission" date="2021-01" db="EMBL/GenBank/DDBJ databases">
        <title>Adiantum capillus-veneris genome.</title>
        <authorList>
            <person name="Fang Y."/>
            <person name="Liao Q."/>
        </authorList>
    </citation>
    <scope>NUCLEOTIDE SEQUENCE</scope>
    <source>
        <strain evidence="2">H3</strain>
        <tissue evidence="2">Leaf</tissue>
    </source>
</reference>
<feature type="compositionally biased region" description="Basic residues" evidence="1">
    <location>
        <begin position="101"/>
        <end position="124"/>
    </location>
</feature>
<protein>
    <submittedName>
        <fullName evidence="2">Uncharacterized protein</fullName>
    </submittedName>
</protein>